<reference evidence="1" key="1">
    <citation type="journal article" date="2018" name="Int. J. Syst. Evol. Microbiol.">
        <title>Jatrophihabitans telluris sp. nov., isolated from sediment soil of lava forest wetlands and the emended description of the genus Jatrophihabitans.</title>
        <authorList>
            <person name="Lee K.C."/>
            <person name="Suh M.K."/>
            <person name="Eom M.K."/>
            <person name="Kim K.K."/>
            <person name="Kim J.S."/>
            <person name="Kim D.S."/>
            <person name="Ko S.H."/>
            <person name="Shin Y.K."/>
            <person name="Lee J.S."/>
        </authorList>
    </citation>
    <scope>NUCLEOTIDE SEQUENCE</scope>
    <source>
        <strain evidence="1">N237</strain>
    </source>
</reference>
<dbReference type="Proteomes" id="UP001056336">
    <property type="component" value="Chromosome"/>
</dbReference>
<sequence length="61" mass="6851">MFTTLMHSELAAARQRDLLDAARQQHLATEARRAQRSRRVAGAGRRVIRTAVRSVIQPARA</sequence>
<evidence type="ECO:0000313" key="2">
    <source>
        <dbReference type="Proteomes" id="UP001056336"/>
    </source>
</evidence>
<dbReference type="EMBL" id="CP097332">
    <property type="protein sequence ID" value="UQX89320.1"/>
    <property type="molecule type" value="Genomic_DNA"/>
</dbReference>
<proteinExistence type="predicted"/>
<keyword evidence="2" id="KW-1185">Reference proteome</keyword>
<evidence type="ECO:0000313" key="1">
    <source>
        <dbReference type="EMBL" id="UQX89320.1"/>
    </source>
</evidence>
<reference evidence="1" key="2">
    <citation type="submission" date="2022-05" db="EMBL/GenBank/DDBJ databases">
        <authorList>
            <person name="Kim J.-S."/>
            <person name="Lee K."/>
            <person name="Suh M."/>
            <person name="Eom M."/>
            <person name="Kim J.-S."/>
            <person name="Kim D.-S."/>
            <person name="Ko S.-H."/>
            <person name="Shin Y."/>
            <person name="Lee J.-S."/>
        </authorList>
    </citation>
    <scope>NUCLEOTIDE SEQUENCE</scope>
    <source>
        <strain evidence="1">N237</strain>
    </source>
</reference>
<dbReference type="RefSeq" id="WP_249773216.1">
    <property type="nucleotide sequence ID" value="NZ_CP097332.1"/>
</dbReference>
<accession>A0ABY4R0T4</accession>
<name>A0ABY4R0T4_9ACTN</name>
<organism evidence="1 2">
    <name type="scientific">Jatrophihabitans telluris</name>
    <dbReference type="NCBI Taxonomy" id="2038343"/>
    <lineage>
        <taxon>Bacteria</taxon>
        <taxon>Bacillati</taxon>
        <taxon>Actinomycetota</taxon>
        <taxon>Actinomycetes</taxon>
        <taxon>Jatrophihabitantales</taxon>
        <taxon>Jatrophihabitantaceae</taxon>
        <taxon>Jatrophihabitans</taxon>
    </lineage>
</organism>
<gene>
    <name evidence="1" type="ORF">M6D93_04770</name>
</gene>
<protein>
    <submittedName>
        <fullName evidence="1">Uncharacterized protein</fullName>
    </submittedName>
</protein>